<accession>A0A5Q0UGP3</accession>
<name>A0A5Q0UGP3_9ARCH</name>
<evidence type="ECO:0000313" key="4">
    <source>
        <dbReference type="Proteomes" id="UP000377803"/>
    </source>
</evidence>
<dbReference type="AlphaFoldDB" id="A0A5Q0UGP3"/>
<dbReference type="GO" id="GO:0016887">
    <property type="term" value="F:ATP hydrolysis activity"/>
    <property type="evidence" value="ECO:0007669"/>
    <property type="project" value="InterPro"/>
</dbReference>
<dbReference type="Gene3D" id="3.30.450.380">
    <property type="match status" value="1"/>
</dbReference>
<dbReference type="RefSeq" id="WP_153550566.1">
    <property type="nucleotide sequence ID" value="NZ_CP040089.1"/>
</dbReference>
<dbReference type="SUPFAM" id="SSF52540">
    <property type="entry name" value="P-loop containing nucleoside triphosphate hydrolases"/>
    <property type="match status" value="1"/>
</dbReference>
<comment type="similarity">
    <text evidence="1">Belongs to the GSP E family.</text>
</comment>
<dbReference type="PANTHER" id="PTHR30486">
    <property type="entry name" value="TWITCHING MOTILITY PROTEIN PILT"/>
    <property type="match status" value="1"/>
</dbReference>
<organism evidence="3 4">
    <name type="scientific">Candidatus Nanohalobium constans</name>
    <dbReference type="NCBI Taxonomy" id="2565781"/>
    <lineage>
        <taxon>Archaea</taxon>
        <taxon>Candidatus Nanohalarchaeota</taxon>
        <taxon>Candidatus Nanohalobia</taxon>
        <taxon>Candidatus Nanohalobiales</taxon>
        <taxon>Candidatus Nanohalobiaceae</taxon>
        <taxon>Candidatus Nanohalobium</taxon>
    </lineage>
</organism>
<feature type="domain" description="Bacterial type II secretion system protein E" evidence="2">
    <location>
        <begin position="422"/>
        <end position="590"/>
    </location>
</feature>
<dbReference type="KEGG" id="ncon:LC1Nh_0941"/>
<protein>
    <submittedName>
        <fullName evidence="3">Type IV secretory pathway ATPase VirB11/Archaellum biosynthesis ATPase</fullName>
    </submittedName>
</protein>
<dbReference type="Proteomes" id="UP000377803">
    <property type="component" value="Chromosome"/>
</dbReference>
<dbReference type="InterPro" id="IPR027417">
    <property type="entry name" value="P-loop_NTPase"/>
</dbReference>
<keyword evidence="4" id="KW-1185">Reference proteome</keyword>
<reference evidence="4" key="1">
    <citation type="submission" date="2019-05" db="EMBL/GenBank/DDBJ databases">
        <title>Candidatus Nanohalobium constans, a novel model system to study the DPANN nano-sized archaea: genomic and physiological characterization of a nanoarchaeon co-cultured with its chitinotrophic host.</title>
        <authorList>
            <person name="La Cono V."/>
            <person name="Arcadi E."/>
            <person name="Crisafi F."/>
            <person name="Denaro R."/>
            <person name="La Spada G."/>
            <person name="Messina E."/>
            <person name="Smedile F."/>
            <person name="Toshchakov S.V."/>
            <person name="Shevchenko M.A."/>
            <person name="Golyshin P.N."/>
            <person name="Golyshina O.V."/>
            <person name="Ferrer M."/>
            <person name="Rohde M."/>
            <person name="Mushegian A."/>
            <person name="Sorokin D.Y."/>
            <person name="Giuliano L."/>
            <person name="Yakimov M.M."/>
        </authorList>
    </citation>
    <scope>NUCLEOTIDE SEQUENCE [LARGE SCALE GENOMIC DNA]</scope>
    <source>
        <strain evidence="4">LC1Nh</strain>
    </source>
</reference>
<evidence type="ECO:0000256" key="1">
    <source>
        <dbReference type="ARBA" id="ARBA00006611"/>
    </source>
</evidence>
<evidence type="ECO:0000313" key="3">
    <source>
        <dbReference type="EMBL" id="QGA80823.1"/>
    </source>
</evidence>
<dbReference type="InterPro" id="IPR001482">
    <property type="entry name" value="T2SS/T4SS_dom"/>
</dbReference>
<dbReference type="EMBL" id="CP040089">
    <property type="protein sequence ID" value="QGA80823.1"/>
    <property type="molecule type" value="Genomic_DNA"/>
</dbReference>
<dbReference type="OrthoDB" id="31341at2157"/>
<gene>
    <name evidence="3" type="primary">virB11</name>
    <name evidence="3" type="ORF">LC1Nh_0941</name>
</gene>
<dbReference type="InterPro" id="IPR050921">
    <property type="entry name" value="T4SS_GSP_E_ATPase"/>
</dbReference>
<dbReference type="Gene3D" id="3.40.50.300">
    <property type="entry name" value="P-loop containing nucleotide triphosphate hydrolases"/>
    <property type="match status" value="1"/>
</dbReference>
<dbReference type="PANTHER" id="PTHR30486:SF6">
    <property type="entry name" value="TYPE IV PILUS RETRACTATION ATPASE PILT"/>
    <property type="match status" value="1"/>
</dbReference>
<proteinExistence type="inferred from homology"/>
<sequence length="752" mass="86429">MAVRDKNVFDYEYEEETGTVRVNMLGSIYGASIEDYPEVMSRVINILQEVPGASSVILSESRDYEYGEEEISLLRGVANAIQEISSEGYLSQNIKTDNCDQLYSQHLPEVQQTVFDKMRRDPVGAYVELRRKKRHMQQSKEDSEYPQQSRCRKYFIQDVIQPVLDRMEQCEIIQRATNYITGHHVGDREVYREYFHPLVRPNFMLTKFMSLPPERGEEIDRYTVRNDIEVTTYRVPDKTRPVYHVDPPEFNLPEEKYNLLDAARRFMASHDPESGEFARPERMQNVFQNIGRDMLRDISNQMNIQLGQEELESLTDILNRYTSGLGVLELLLADPKIEDVYVNSPVGSSPIYVKHQDYGECETNLIPTKEEAESWATRFRIQSGRPLDEANPVLDTETEVTGGRARVAVIQENLSPEGLAFAFRRHRSKAWTLPLFIKNNMISPLAAGLLSFIVEGNRSVLFSGTRGAGKSSLLSASMLEIMKNHRIVTVEDTLEIPVPQMKDLGYNIERMKSRSVITQVENEMSADNAIRTSLRLGDSALVIGEVRSDEAQALYEAMRVGAVANFVGGTIHGEDAYSVFDRVVNDLDVPKTSFKATDIIVSVNKIKSPDGMETYRRVTGITEVRKEWTDDPVEENAFVDLMRYDSSKDRLVPTDTLINGESLILNRIAENIKEWKNDWDAVWNNIQLRKDIKQKLVEKAEEEDRDDLLEAEFVVKANQQFHILSEKVNEEYGEQQPERIMNRWEEWLDQQL</sequence>
<dbReference type="GeneID" id="42365333"/>
<evidence type="ECO:0000259" key="2">
    <source>
        <dbReference type="Pfam" id="PF00437"/>
    </source>
</evidence>
<dbReference type="Pfam" id="PF00437">
    <property type="entry name" value="T2SSE"/>
    <property type="match status" value="1"/>
</dbReference>